<dbReference type="Proteomes" id="UP000178622">
    <property type="component" value="Unassembled WGS sequence"/>
</dbReference>
<dbReference type="SUPFAM" id="SSF56112">
    <property type="entry name" value="Protein kinase-like (PK-like)"/>
    <property type="match status" value="1"/>
</dbReference>
<organism evidence="1 2">
    <name type="scientific">Floricoccus tropicus</name>
    <dbReference type="NCBI Taxonomy" id="1859473"/>
    <lineage>
        <taxon>Bacteria</taxon>
        <taxon>Bacillati</taxon>
        <taxon>Bacillota</taxon>
        <taxon>Bacilli</taxon>
        <taxon>Lactobacillales</taxon>
        <taxon>Streptococcaceae</taxon>
        <taxon>Floricoccus</taxon>
    </lineage>
</organism>
<dbReference type="RefSeq" id="WP_070792209.1">
    <property type="nucleotide sequence ID" value="NZ_MKIR01000016.1"/>
</dbReference>
<gene>
    <name evidence="1" type="ORF">BG261_11010</name>
</gene>
<dbReference type="InterPro" id="IPR011009">
    <property type="entry name" value="Kinase-like_dom_sf"/>
</dbReference>
<evidence type="ECO:0000313" key="1">
    <source>
        <dbReference type="EMBL" id="OFI49269.1"/>
    </source>
</evidence>
<comment type="caution">
    <text evidence="1">The sequence shown here is derived from an EMBL/GenBank/DDBJ whole genome shotgun (WGS) entry which is preliminary data.</text>
</comment>
<dbReference type="STRING" id="1859473.BG261_11010"/>
<evidence type="ECO:0000313" key="2">
    <source>
        <dbReference type="Proteomes" id="UP000178622"/>
    </source>
</evidence>
<accession>A0A1E8GLY3</accession>
<protein>
    <recommendedName>
        <fullName evidence="3">Capsular biosynthesis protein</fullName>
    </recommendedName>
</protein>
<name>A0A1E8GLY3_9LACT</name>
<proteinExistence type="predicted"/>
<dbReference type="AlphaFoldDB" id="A0A1E8GLY3"/>
<reference evidence="2" key="1">
    <citation type="submission" date="2016-09" db="EMBL/GenBank/DDBJ databases">
        <title>Draft genome sequence of a novel species of the family Streptococcaceae isolated from flowers.</title>
        <authorList>
            <person name="Chuah L.-O."/>
            <person name="Yap K.-P."/>
            <person name="Thong K.L."/>
            <person name="Liong M.T."/>
            <person name="Ahmad R."/>
            <person name="Rusul G."/>
        </authorList>
    </citation>
    <scope>NUCLEOTIDE SEQUENCE [LARGE SCALE GENOMIC DNA]</scope>
    <source>
        <strain evidence="2">DF1</strain>
    </source>
</reference>
<evidence type="ECO:0008006" key="3">
    <source>
        <dbReference type="Google" id="ProtNLM"/>
    </source>
</evidence>
<dbReference type="OrthoDB" id="9814110at2"/>
<sequence>MEIALILNTKKISSDMSNRFGEIYPLDLPFKNTNIKNYLLEQYSTRSSIFIANESSENHELDIINHKLYNEVLLSYKKSDSILEVIYQSLSRIINICEGNFSFVVNFGDTIIDDLPQRTLNDYIIVGKRDKYAPWTSVVKDKNKLIFIDKESISADKNENLVAGVFKFSDAYLLLNIIEKYRNDNNNINHHSFYDIIEKYNSFIPMSLVNTTNWWDFGHEYEYLETKKIVKARYFNEIDIDTKRGILTKRSKDVEKFIGEILWYIKIPNELQYMIPRIYTYSIDSQAPFVSMEYYPYETLHNLYIFGRLELNEWKKIISKLFFVKDEMSIASPKNIKLSVNDLKSIYIDKTMARHKKLMENDYFKKFLNEDVIINEIVYPSLNEIIKDLSSKFEQFGILENREAKIIHGDYCISNILYDVDSQLIKLIDPRGKFGTYDIYGDELYDIAKILHSFDGSYDHIINDDFTITEIEDNGFNYSINKSELQNQITNLLIDKISERYNLDQVRLIEGTLFLSMIPLHADYPERQKIMYGQAMKLLSPYYREGK</sequence>
<dbReference type="EMBL" id="MKIR01000016">
    <property type="protein sequence ID" value="OFI49269.1"/>
    <property type="molecule type" value="Genomic_DNA"/>
</dbReference>
<keyword evidence="2" id="KW-1185">Reference proteome</keyword>